<keyword evidence="3" id="KW-1185">Reference proteome</keyword>
<accession>A0A9W8Z2P2</accession>
<organism evidence="2 3">
    <name type="scientific">Gnomoniopsis smithogilvyi</name>
    <dbReference type="NCBI Taxonomy" id="1191159"/>
    <lineage>
        <taxon>Eukaryota</taxon>
        <taxon>Fungi</taxon>
        <taxon>Dikarya</taxon>
        <taxon>Ascomycota</taxon>
        <taxon>Pezizomycotina</taxon>
        <taxon>Sordariomycetes</taxon>
        <taxon>Sordariomycetidae</taxon>
        <taxon>Diaporthales</taxon>
        <taxon>Gnomoniaceae</taxon>
        <taxon>Gnomoniopsis</taxon>
    </lineage>
</organism>
<dbReference type="Proteomes" id="UP001140453">
    <property type="component" value="Unassembled WGS sequence"/>
</dbReference>
<evidence type="ECO:0000313" key="2">
    <source>
        <dbReference type="EMBL" id="KAJ4396593.1"/>
    </source>
</evidence>
<dbReference type="AlphaFoldDB" id="A0A9W8Z2P2"/>
<sequence length="89" mass="9618">MSPSCVLSSHLAKQFATSWREIRHPLEPGQTSPGAVYSTQHGPGYFQRASSPTGSDDGKHSMDSDRSSPSSTASMSRTTSNSSWKWGSR</sequence>
<evidence type="ECO:0000313" key="3">
    <source>
        <dbReference type="Proteomes" id="UP001140453"/>
    </source>
</evidence>
<feature type="region of interest" description="Disordered" evidence="1">
    <location>
        <begin position="22"/>
        <end position="89"/>
    </location>
</feature>
<proteinExistence type="predicted"/>
<protein>
    <submittedName>
        <fullName evidence="2">Uncharacterized protein</fullName>
    </submittedName>
</protein>
<feature type="compositionally biased region" description="Polar residues" evidence="1">
    <location>
        <begin position="29"/>
        <end position="41"/>
    </location>
</feature>
<feature type="compositionally biased region" description="Basic and acidic residues" evidence="1">
    <location>
        <begin position="56"/>
        <end position="66"/>
    </location>
</feature>
<gene>
    <name evidence="2" type="ORF">N0V93_000814</name>
</gene>
<dbReference type="OrthoDB" id="4755894at2759"/>
<comment type="caution">
    <text evidence="2">The sequence shown here is derived from an EMBL/GenBank/DDBJ whole genome shotgun (WGS) entry which is preliminary data.</text>
</comment>
<reference evidence="2" key="1">
    <citation type="submission" date="2022-10" db="EMBL/GenBank/DDBJ databases">
        <title>Tapping the CABI collections for fungal endophytes: first genome assemblies for Collariella, Neodidymelliopsis, Ascochyta clinopodiicola, Didymella pomorum, Didymosphaeria variabile, Neocosmospora piperis and Neocucurbitaria cava.</title>
        <authorList>
            <person name="Hill R."/>
        </authorList>
    </citation>
    <scope>NUCLEOTIDE SEQUENCE</scope>
    <source>
        <strain evidence="2">IMI 355082</strain>
    </source>
</reference>
<feature type="compositionally biased region" description="Low complexity" evidence="1">
    <location>
        <begin position="67"/>
        <end position="83"/>
    </location>
</feature>
<name>A0A9W8Z2P2_9PEZI</name>
<dbReference type="EMBL" id="JAPEVB010000001">
    <property type="protein sequence ID" value="KAJ4396593.1"/>
    <property type="molecule type" value="Genomic_DNA"/>
</dbReference>
<evidence type="ECO:0000256" key="1">
    <source>
        <dbReference type="SAM" id="MobiDB-lite"/>
    </source>
</evidence>